<evidence type="ECO:0000256" key="1">
    <source>
        <dbReference type="ARBA" id="ARBA00004651"/>
    </source>
</evidence>
<evidence type="ECO:0000256" key="7">
    <source>
        <dbReference type="ARBA" id="ARBA00023136"/>
    </source>
</evidence>
<keyword evidence="7 8" id="KW-0472">Membrane</keyword>
<evidence type="ECO:0008006" key="11">
    <source>
        <dbReference type="Google" id="ProtNLM"/>
    </source>
</evidence>
<organism evidence="9 10">
    <name type="scientific">Falsiroseomonas stagni DSM 19981</name>
    <dbReference type="NCBI Taxonomy" id="1123062"/>
    <lineage>
        <taxon>Bacteria</taxon>
        <taxon>Pseudomonadati</taxon>
        <taxon>Pseudomonadota</taxon>
        <taxon>Alphaproteobacteria</taxon>
        <taxon>Acetobacterales</taxon>
        <taxon>Roseomonadaceae</taxon>
        <taxon>Falsiroseomonas</taxon>
    </lineage>
</organism>
<protein>
    <recommendedName>
        <fullName evidence="11">4-amino-4-deoxy-L-arabinose transferase</fullName>
    </recommendedName>
</protein>
<dbReference type="GO" id="GO:0016763">
    <property type="term" value="F:pentosyltransferase activity"/>
    <property type="evidence" value="ECO:0007669"/>
    <property type="project" value="TreeGrafter"/>
</dbReference>
<keyword evidence="4" id="KW-0808">Transferase</keyword>
<keyword evidence="5 8" id="KW-0812">Transmembrane</keyword>
<evidence type="ECO:0000256" key="3">
    <source>
        <dbReference type="ARBA" id="ARBA00022676"/>
    </source>
</evidence>
<feature type="transmembrane region" description="Helical" evidence="8">
    <location>
        <begin position="284"/>
        <end position="302"/>
    </location>
</feature>
<sequence length="517" mass="54033">MFVTRMTTVARASRRPAVAGWPPIVAPLLLLLLPFLLRAVALPASVLDPDEGLYLVQAIAWLKGGWPYLAVWDMHPVGAPALLTVAVALAPSPLVALRLAGMVAVAVTSLLLMRLVMRLGAGRAAGFAAGLLYACHTLVLGGLATNTEILFAPFMVAGATLILAETLAAGAPRPGLAACPPRPGMVFLGGLWFGCALWVKQVAGLEASALWLTLACVALAEKRAGIARVLVLALVFALGCALPTAVTAAAYAAMGAFGEWWHSNVTVLMHYAAVEDGSPGLRRGLAAAVGFLLWLLAAAALLGLGPRPAIRRGALLLPWLGAALVQAVAPGKYFDHYFLMLLPPLCALAALGLQAAALRAARRGARAGAVVVLAAAIAALPVSAMLLPRLGHGFGWRGADPPAQVAAIARVEVGPGDSVFIVNWHPVVYALAGLDPPTRFAFPSHLAGLHAGLTGLDQDAELARVLALPPRLIVIAPARWWLVRPAARAMIEAALVRYDRIAQVEDGDGRVEVWRRR</sequence>
<feature type="transmembrane region" description="Helical" evidence="8">
    <location>
        <begin position="369"/>
        <end position="387"/>
    </location>
</feature>
<keyword evidence="3" id="KW-0328">Glycosyltransferase</keyword>
<reference evidence="9 10" key="1">
    <citation type="submission" date="2016-10" db="EMBL/GenBank/DDBJ databases">
        <authorList>
            <person name="de Groot N.N."/>
        </authorList>
    </citation>
    <scope>NUCLEOTIDE SEQUENCE [LARGE SCALE GENOMIC DNA]</scope>
    <source>
        <strain evidence="9 10">DSM 19981</strain>
    </source>
</reference>
<feature type="transmembrane region" description="Helical" evidence="8">
    <location>
        <begin position="124"/>
        <end position="144"/>
    </location>
</feature>
<dbReference type="AlphaFoldDB" id="A0A1I4CPP6"/>
<evidence type="ECO:0000313" key="10">
    <source>
        <dbReference type="Proteomes" id="UP000199473"/>
    </source>
</evidence>
<dbReference type="PANTHER" id="PTHR33908:SF11">
    <property type="entry name" value="MEMBRANE PROTEIN"/>
    <property type="match status" value="1"/>
</dbReference>
<dbReference type="GO" id="GO:0009103">
    <property type="term" value="P:lipopolysaccharide biosynthetic process"/>
    <property type="evidence" value="ECO:0007669"/>
    <property type="project" value="UniProtKB-ARBA"/>
</dbReference>
<feature type="transmembrane region" description="Helical" evidence="8">
    <location>
        <begin position="314"/>
        <end position="331"/>
    </location>
</feature>
<dbReference type="STRING" id="1123062.SAMN02745775_10895"/>
<dbReference type="InterPro" id="IPR050297">
    <property type="entry name" value="LipidA_mod_glycosyltrf_83"/>
</dbReference>
<name>A0A1I4CPP6_9PROT</name>
<evidence type="ECO:0000256" key="4">
    <source>
        <dbReference type="ARBA" id="ARBA00022679"/>
    </source>
</evidence>
<feature type="transmembrane region" description="Helical" evidence="8">
    <location>
        <begin position="150"/>
        <end position="171"/>
    </location>
</feature>
<dbReference type="GO" id="GO:0005886">
    <property type="term" value="C:plasma membrane"/>
    <property type="evidence" value="ECO:0007669"/>
    <property type="project" value="UniProtKB-SubCell"/>
</dbReference>
<feature type="transmembrane region" description="Helical" evidence="8">
    <location>
        <begin position="229"/>
        <end position="254"/>
    </location>
</feature>
<comment type="subcellular location">
    <subcellularLocation>
        <location evidence="1">Cell membrane</location>
        <topology evidence="1">Multi-pass membrane protein</topology>
    </subcellularLocation>
</comment>
<feature type="transmembrane region" description="Helical" evidence="8">
    <location>
        <begin position="337"/>
        <end position="357"/>
    </location>
</feature>
<feature type="transmembrane region" description="Helical" evidence="8">
    <location>
        <begin position="81"/>
        <end position="112"/>
    </location>
</feature>
<gene>
    <name evidence="9" type="ORF">SAMN02745775_10895</name>
</gene>
<evidence type="ECO:0000256" key="6">
    <source>
        <dbReference type="ARBA" id="ARBA00022989"/>
    </source>
</evidence>
<evidence type="ECO:0000313" key="9">
    <source>
        <dbReference type="EMBL" id="SFK83254.1"/>
    </source>
</evidence>
<dbReference type="Proteomes" id="UP000199473">
    <property type="component" value="Unassembled WGS sequence"/>
</dbReference>
<keyword evidence="6 8" id="KW-1133">Transmembrane helix</keyword>
<proteinExistence type="predicted"/>
<keyword evidence="2" id="KW-1003">Cell membrane</keyword>
<dbReference type="EMBL" id="FOSQ01000008">
    <property type="protein sequence ID" value="SFK83254.1"/>
    <property type="molecule type" value="Genomic_DNA"/>
</dbReference>
<evidence type="ECO:0000256" key="2">
    <source>
        <dbReference type="ARBA" id="ARBA00022475"/>
    </source>
</evidence>
<keyword evidence="10" id="KW-1185">Reference proteome</keyword>
<evidence type="ECO:0000256" key="5">
    <source>
        <dbReference type="ARBA" id="ARBA00022692"/>
    </source>
</evidence>
<evidence type="ECO:0000256" key="8">
    <source>
        <dbReference type="SAM" id="Phobius"/>
    </source>
</evidence>
<accession>A0A1I4CPP6</accession>
<feature type="transmembrane region" description="Helical" evidence="8">
    <location>
        <begin position="183"/>
        <end position="199"/>
    </location>
</feature>
<dbReference type="PANTHER" id="PTHR33908">
    <property type="entry name" value="MANNOSYLTRANSFERASE YKCB-RELATED"/>
    <property type="match status" value="1"/>
</dbReference>